<dbReference type="Pfam" id="PF25198">
    <property type="entry name" value="Spore_GerAC_N"/>
    <property type="match status" value="1"/>
</dbReference>
<keyword evidence="3" id="KW-0309">Germination</keyword>
<evidence type="ECO:0000256" key="2">
    <source>
        <dbReference type="ARBA" id="ARBA00007886"/>
    </source>
</evidence>
<dbReference type="Gene3D" id="3.30.300.210">
    <property type="entry name" value="Nutrient germinant receptor protein C, domain 3"/>
    <property type="match status" value="1"/>
</dbReference>
<proteinExistence type="inferred from homology"/>
<comment type="caution">
    <text evidence="11">The sequence shown here is derived from an EMBL/GenBank/DDBJ whole genome shotgun (WGS) entry which is preliminary data.</text>
</comment>
<evidence type="ECO:0000256" key="8">
    <source>
        <dbReference type="SAM" id="SignalP"/>
    </source>
</evidence>
<accession>A0ABS4JT28</accession>
<comment type="subcellular location">
    <subcellularLocation>
        <location evidence="1">Membrane</location>
        <topology evidence="1">Lipid-anchor</topology>
    </subcellularLocation>
</comment>
<evidence type="ECO:0000256" key="1">
    <source>
        <dbReference type="ARBA" id="ARBA00004635"/>
    </source>
</evidence>
<evidence type="ECO:0000256" key="6">
    <source>
        <dbReference type="ARBA" id="ARBA00023139"/>
    </source>
</evidence>
<feature type="domain" description="Spore germination protein N-terminal" evidence="10">
    <location>
        <begin position="21"/>
        <end position="162"/>
    </location>
</feature>
<organism evidence="11 12">
    <name type="scientific">Symbiobacterium terraclitae</name>
    <dbReference type="NCBI Taxonomy" id="557451"/>
    <lineage>
        <taxon>Bacteria</taxon>
        <taxon>Bacillati</taxon>
        <taxon>Bacillota</taxon>
        <taxon>Clostridia</taxon>
        <taxon>Eubacteriales</taxon>
        <taxon>Symbiobacteriaceae</taxon>
        <taxon>Symbiobacterium</taxon>
    </lineage>
</organism>
<dbReference type="PROSITE" id="PS51257">
    <property type="entry name" value="PROKAR_LIPOPROTEIN"/>
    <property type="match status" value="1"/>
</dbReference>
<evidence type="ECO:0000259" key="9">
    <source>
        <dbReference type="Pfam" id="PF05504"/>
    </source>
</evidence>
<dbReference type="Proteomes" id="UP001519289">
    <property type="component" value="Unassembled WGS sequence"/>
</dbReference>
<evidence type="ECO:0000256" key="7">
    <source>
        <dbReference type="ARBA" id="ARBA00023288"/>
    </source>
</evidence>
<dbReference type="EMBL" id="JAGGLG010000010">
    <property type="protein sequence ID" value="MBP2018120.1"/>
    <property type="molecule type" value="Genomic_DNA"/>
</dbReference>
<feature type="domain" description="Spore germination GerAC-like C-terminal" evidence="9">
    <location>
        <begin position="210"/>
        <end position="375"/>
    </location>
</feature>
<keyword evidence="12" id="KW-1185">Reference proteome</keyword>
<evidence type="ECO:0000259" key="10">
    <source>
        <dbReference type="Pfam" id="PF25198"/>
    </source>
</evidence>
<sequence length="391" mass="43267">MRKLCILLLVALVALSGCWSRTELNDLGIVLGMAVDAGEEEPVRMTFYIPRPQFGGQGGGGAAKPAAVWAVTREAPSISEALQEMRMASSRRIVLDHLRVLLIGEEYARTRGVGELLDALAMNAELRLTLRPFVVEGRAADVFQAVPQLRLFQPMNLVGMMQAKGGVDWRLKNVLVARSSETHSSWMYALKVMEREALTPVGPEEAAVLSGAALFIGDELVMILHPPDSQFLLWFLGSSKGTILTVPCPKPEEGTFSGHVLSGRASVHPHMEGDQVSFLVRVKASVNLSRVQCKLRMNHPEDRRLLEEHMAAYVRRNVADLVERLQKGGVDPAGFGKHLQLAYPRYYKTIGERWKEVWPNAKVTVEARVNIPRSGLLTSPGSKTDEELMNW</sequence>
<dbReference type="InterPro" id="IPR008844">
    <property type="entry name" value="Spore_GerAC-like"/>
</dbReference>
<dbReference type="NCBIfam" id="TIGR02887">
    <property type="entry name" value="spore_ger_x_C"/>
    <property type="match status" value="1"/>
</dbReference>
<dbReference type="Pfam" id="PF05504">
    <property type="entry name" value="Spore_GerAC"/>
    <property type="match status" value="1"/>
</dbReference>
<comment type="similarity">
    <text evidence="2">Belongs to the GerABKC lipoprotein family.</text>
</comment>
<protein>
    <submittedName>
        <fullName evidence="11">Spore germination protein KC</fullName>
    </submittedName>
</protein>
<dbReference type="InterPro" id="IPR046953">
    <property type="entry name" value="Spore_GerAC-like_C"/>
</dbReference>
<evidence type="ECO:0000256" key="3">
    <source>
        <dbReference type="ARBA" id="ARBA00022544"/>
    </source>
</evidence>
<evidence type="ECO:0000256" key="5">
    <source>
        <dbReference type="ARBA" id="ARBA00023136"/>
    </source>
</evidence>
<evidence type="ECO:0000256" key="4">
    <source>
        <dbReference type="ARBA" id="ARBA00022729"/>
    </source>
</evidence>
<keyword evidence="5" id="KW-0472">Membrane</keyword>
<keyword evidence="7" id="KW-0449">Lipoprotein</keyword>
<gene>
    <name evidence="11" type="ORF">J2Z79_001519</name>
</gene>
<dbReference type="InterPro" id="IPR038501">
    <property type="entry name" value="Spore_GerAC_C_sf"/>
</dbReference>
<dbReference type="PANTHER" id="PTHR35789:SF1">
    <property type="entry name" value="SPORE GERMINATION PROTEIN B3"/>
    <property type="match status" value="1"/>
</dbReference>
<name>A0ABS4JT28_9FIRM</name>
<feature type="chain" id="PRO_5045127968" evidence="8">
    <location>
        <begin position="22"/>
        <end position="391"/>
    </location>
</feature>
<dbReference type="PANTHER" id="PTHR35789">
    <property type="entry name" value="SPORE GERMINATION PROTEIN B3"/>
    <property type="match status" value="1"/>
</dbReference>
<evidence type="ECO:0000313" key="12">
    <source>
        <dbReference type="Proteomes" id="UP001519289"/>
    </source>
</evidence>
<feature type="signal peptide" evidence="8">
    <location>
        <begin position="1"/>
        <end position="21"/>
    </location>
</feature>
<keyword evidence="6" id="KW-0564">Palmitate</keyword>
<reference evidence="11 12" key="1">
    <citation type="submission" date="2021-03" db="EMBL/GenBank/DDBJ databases">
        <title>Genomic Encyclopedia of Type Strains, Phase IV (KMG-IV): sequencing the most valuable type-strain genomes for metagenomic binning, comparative biology and taxonomic classification.</title>
        <authorList>
            <person name="Goeker M."/>
        </authorList>
    </citation>
    <scope>NUCLEOTIDE SEQUENCE [LARGE SCALE GENOMIC DNA]</scope>
    <source>
        <strain evidence="11 12">DSM 27138</strain>
    </source>
</reference>
<evidence type="ECO:0000313" key="11">
    <source>
        <dbReference type="EMBL" id="MBP2018120.1"/>
    </source>
</evidence>
<keyword evidence="4 8" id="KW-0732">Signal</keyword>
<dbReference type="InterPro" id="IPR057336">
    <property type="entry name" value="GerAC_N"/>
</dbReference>
<dbReference type="RefSeq" id="WP_209466259.1">
    <property type="nucleotide sequence ID" value="NZ_JAGGLG010000010.1"/>
</dbReference>